<dbReference type="GO" id="GO:0016020">
    <property type="term" value="C:membrane"/>
    <property type="evidence" value="ECO:0007669"/>
    <property type="project" value="TreeGrafter"/>
</dbReference>
<organism evidence="5">
    <name type="scientific">hydrothermal vent metagenome</name>
    <dbReference type="NCBI Taxonomy" id="652676"/>
    <lineage>
        <taxon>unclassified sequences</taxon>
        <taxon>metagenomes</taxon>
        <taxon>ecological metagenomes</taxon>
    </lineage>
</organism>
<dbReference type="EMBL" id="UOEM01000066">
    <property type="protein sequence ID" value="VAW13817.1"/>
    <property type="molecule type" value="Genomic_DNA"/>
</dbReference>
<dbReference type="InterPro" id="IPR015405">
    <property type="entry name" value="NDUFS1-like_C"/>
</dbReference>
<comment type="cofactor">
    <cofactor evidence="2">
        <name>[2Fe-2S] cluster</name>
        <dbReference type="ChEBI" id="CHEBI:190135"/>
    </cofactor>
</comment>
<dbReference type="InterPro" id="IPR050123">
    <property type="entry name" value="Prok_molybdopt-oxidoreductase"/>
</dbReference>
<dbReference type="Pfam" id="PF09326">
    <property type="entry name" value="NADH_dhqG_C"/>
    <property type="match status" value="1"/>
</dbReference>
<feature type="domain" description="Molybdopterin oxidoreductase" evidence="3">
    <location>
        <begin position="1"/>
        <end position="271"/>
    </location>
</feature>
<dbReference type="InterPro" id="IPR006656">
    <property type="entry name" value="Mopterin_OxRdtase"/>
</dbReference>
<dbReference type="SUPFAM" id="SSF53706">
    <property type="entry name" value="Formate dehydrogenase/DMSO reductase, domains 1-3"/>
    <property type="match status" value="1"/>
</dbReference>
<reference evidence="5" key="1">
    <citation type="submission" date="2018-06" db="EMBL/GenBank/DDBJ databases">
        <authorList>
            <person name="Zhirakovskaya E."/>
        </authorList>
    </citation>
    <scope>NUCLEOTIDE SEQUENCE</scope>
</reference>
<feature type="domain" description="NADH-ubiquinone oxidoreductase 75 kDa subunit mitochondrial-like" evidence="4">
    <location>
        <begin position="302"/>
        <end position="348"/>
    </location>
</feature>
<accession>A0A3B0TKH0</accession>
<evidence type="ECO:0000256" key="1">
    <source>
        <dbReference type="ARBA" id="ARBA00001966"/>
    </source>
</evidence>
<protein>
    <submittedName>
        <fullName evidence="5">NADH-ubiquinone oxidoreductase chain G</fullName>
        <ecNumber evidence="5">1.6.5.3</ecNumber>
    </submittedName>
</protein>
<dbReference type="PANTHER" id="PTHR43105">
    <property type="entry name" value="RESPIRATORY NITRATE REDUCTASE"/>
    <property type="match status" value="1"/>
</dbReference>
<keyword evidence="5" id="KW-0830">Ubiquinone</keyword>
<gene>
    <name evidence="5" type="ORF">MNBD_ALPHA09-651</name>
</gene>
<evidence type="ECO:0000259" key="3">
    <source>
        <dbReference type="Pfam" id="PF00384"/>
    </source>
</evidence>
<name>A0A3B0TKH0_9ZZZZ</name>
<proteinExistence type="predicted"/>
<dbReference type="Pfam" id="PF00384">
    <property type="entry name" value="Molybdopterin"/>
    <property type="match status" value="1"/>
</dbReference>
<keyword evidence="5" id="KW-0560">Oxidoreductase</keyword>
<evidence type="ECO:0000313" key="5">
    <source>
        <dbReference type="EMBL" id="VAW13817.1"/>
    </source>
</evidence>
<evidence type="ECO:0000256" key="2">
    <source>
        <dbReference type="ARBA" id="ARBA00034078"/>
    </source>
</evidence>
<dbReference type="GO" id="GO:0016651">
    <property type="term" value="F:oxidoreductase activity, acting on NAD(P)H"/>
    <property type="evidence" value="ECO:0007669"/>
    <property type="project" value="InterPro"/>
</dbReference>
<comment type="cofactor">
    <cofactor evidence="1">
        <name>[4Fe-4S] cluster</name>
        <dbReference type="ChEBI" id="CHEBI:49883"/>
    </cofactor>
</comment>
<evidence type="ECO:0000259" key="4">
    <source>
        <dbReference type="Pfam" id="PF09326"/>
    </source>
</evidence>
<dbReference type="Gene3D" id="3.40.50.740">
    <property type="match status" value="1"/>
</dbReference>
<dbReference type="EC" id="1.6.5.3" evidence="5"/>
<dbReference type="PANTHER" id="PTHR43105:SF13">
    <property type="entry name" value="NADH-UBIQUINONE OXIDOREDUCTASE 75 KDA SUBUNIT, MITOCHONDRIAL"/>
    <property type="match status" value="1"/>
</dbReference>
<dbReference type="AlphaFoldDB" id="A0A3B0TKH0"/>
<dbReference type="GO" id="GO:0051536">
    <property type="term" value="F:iron-sulfur cluster binding"/>
    <property type="evidence" value="ECO:0007669"/>
    <property type="project" value="InterPro"/>
</dbReference>
<feature type="non-terminal residue" evidence="5">
    <location>
        <position position="1"/>
    </location>
</feature>
<sequence>EEIYALKALMDALGSPNLDCRSDGSALDPKFGRASYLFNATIAGIEEADGIMIIGANPRLEAPVLNARIRKRWLSGELKVGLIGEKVDLTYDYHHIGDSPEALKTFTDHSPVSLKRPIWLVGQGALARPDGAAILSMVAQATVSTGAPTEDWNGFCVLHTAASRVGGLDLGAVPGKGGLSALRMAKAGAVDVLFLLGADEISIEPGAFVVYQGSHGDAGAHRADVILPGAAYTEKSATYVNTEGRVQRSLRAVFPPGDAREDWAILRALSEALGHTLPFDNLAALRAAMIGAVPHLGRLDTVEPADHTGIDALARAGGEVSAEPFTPAFSDFYLTNPIARASRTMAECSALARGPMAEAAE</sequence>